<evidence type="ECO:0008006" key="3">
    <source>
        <dbReference type="Google" id="ProtNLM"/>
    </source>
</evidence>
<proteinExistence type="predicted"/>
<gene>
    <name evidence="1" type="ORF">A2215_03875</name>
</gene>
<dbReference type="Proteomes" id="UP000178583">
    <property type="component" value="Unassembled WGS sequence"/>
</dbReference>
<dbReference type="EMBL" id="MEZY01000053">
    <property type="protein sequence ID" value="OGD62140.1"/>
    <property type="molecule type" value="Genomic_DNA"/>
</dbReference>
<organism evidence="1 2">
    <name type="scientific">Candidatus Berkelbacteria bacterium RIFOXYA2_FULL_43_10</name>
    <dbReference type="NCBI Taxonomy" id="1797472"/>
    <lineage>
        <taxon>Bacteria</taxon>
        <taxon>Candidatus Berkelbacteria</taxon>
    </lineage>
</organism>
<evidence type="ECO:0000313" key="1">
    <source>
        <dbReference type="EMBL" id="OGD62140.1"/>
    </source>
</evidence>
<name>A0A1F5E490_9BACT</name>
<accession>A0A1F5E490</accession>
<comment type="caution">
    <text evidence="1">The sequence shown here is derived from an EMBL/GenBank/DDBJ whole genome shotgun (WGS) entry which is preliminary data.</text>
</comment>
<sequence>MTIIKITNKQTEILSLLFKFRFLNRKQIQTMLSHKYPSRIFNWLDKLTQNEYLNCSYQKNFQNLPAIYSLGKNGRKYLKKNIKAEKKLERSRKEAKCSKEFINHCLFIGDIYLSLKAFAKSKGSKLKFYTKTDLYGMEHLITPHPDAYFAIEDKTGNIKRYFLEIPADNLRPNILRRRVKGYLNYYSSDEWQDNTSKPFPEIIIICPNERIKNHLYYVLKSRLDVNEPKFYLATKPTVQNKGFGPDVLEEVKIEG</sequence>
<dbReference type="AlphaFoldDB" id="A0A1F5E490"/>
<evidence type="ECO:0000313" key="2">
    <source>
        <dbReference type="Proteomes" id="UP000178583"/>
    </source>
</evidence>
<dbReference type="Pfam" id="PF13814">
    <property type="entry name" value="Replic_Relax"/>
    <property type="match status" value="1"/>
</dbReference>
<dbReference type="InterPro" id="IPR025855">
    <property type="entry name" value="Replic_Relax"/>
</dbReference>
<reference evidence="1 2" key="1">
    <citation type="journal article" date="2016" name="Nat. Commun.">
        <title>Thousands of microbial genomes shed light on interconnected biogeochemical processes in an aquifer system.</title>
        <authorList>
            <person name="Anantharaman K."/>
            <person name="Brown C.T."/>
            <person name="Hug L.A."/>
            <person name="Sharon I."/>
            <person name="Castelle C.J."/>
            <person name="Probst A.J."/>
            <person name="Thomas B.C."/>
            <person name="Singh A."/>
            <person name="Wilkins M.J."/>
            <person name="Karaoz U."/>
            <person name="Brodie E.L."/>
            <person name="Williams K.H."/>
            <person name="Hubbard S.S."/>
            <person name="Banfield J.F."/>
        </authorList>
    </citation>
    <scope>NUCLEOTIDE SEQUENCE [LARGE SCALE GENOMIC DNA]</scope>
</reference>
<protein>
    <recommendedName>
        <fullName evidence="3">Replication-relaxation</fullName>
    </recommendedName>
</protein>